<proteinExistence type="inferred from homology"/>
<evidence type="ECO:0000256" key="5">
    <source>
        <dbReference type="ARBA" id="ARBA00022692"/>
    </source>
</evidence>
<dbReference type="FunFam" id="3.40.50.300:FF:000277">
    <property type="entry name" value="ATP-dependent zinc metalloprotease FtsH"/>
    <property type="match status" value="1"/>
</dbReference>
<dbReference type="HOGENOM" id="CLU_000688_16_2_0"/>
<dbReference type="InterPro" id="IPR050928">
    <property type="entry name" value="ATP-dep_Zn_Metalloprotease"/>
</dbReference>
<dbReference type="InterPro" id="IPR003593">
    <property type="entry name" value="AAA+_ATPase"/>
</dbReference>
<keyword evidence="10" id="KW-0067">ATP-binding</keyword>
<dbReference type="InterPro" id="IPR003959">
    <property type="entry name" value="ATPase_AAA_core"/>
</dbReference>
<keyword evidence="18" id="KW-1185">Reference proteome</keyword>
<dbReference type="GO" id="GO:0004222">
    <property type="term" value="F:metalloendopeptidase activity"/>
    <property type="evidence" value="ECO:0007669"/>
    <property type="project" value="InterPro"/>
</dbReference>
<dbReference type="InterPro" id="IPR037219">
    <property type="entry name" value="Peptidase_M41-like"/>
</dbReference>
<name>B1GZZ2_ENDTX</name>
<evidence type="ECO:0000256" key="13">
    <source>
        <dbReference type="ARBA" id="ARBA00023049"/>
    </source>
</evidence>
<dbReference type="RefSeq" id="WP_015423351.1">
    <property type="nucleotide sequence ID" value="NC_020419.1"/>
</dbReference>
<evidence type="ECO:0000256" key="15">
    <source>
        <dbReference type="SAM" id="Phobius"/>
    </source>
</evidence>
<comment type="similarity">
    <text evidence="3">In the C-terminal section; belongs to the peptidase M41 family.</text>
</comment>
<dbReference type="Proteomes" id="UP000001691">
    <property type="component" value="Chromosome"/>
</dbReference>
<keyword evidence="11" id="KW-0809">Transit peptide</keyword>
<keyword evidence="13" id="KW-0482">Metalloprotease</keyword>
<protein>
    <submittedName>
        <fullName evidence="17">Metallo-protease FtsH</fullName>
    </submittedName>
</protein>
<dbReference type="GO" id="GO:0005524">
    <property type="term" value="F:ATP binding"/>
    <property type="evidence" value="ECO:0007669"/>
    <property type="project" value="UniProtKB-KW"/>
</dbReference>
<comment type="subcellular location">
    <subcellularLocation>
        <location evidence="2">Membrane</location>
        <topology evidence="2">Multi-pass membrane protein</topology>
    </subcellularLocation>
</comment>
<evidence type="ECO:0000313" key="17">
    <source>
        <dbReference type="EMBL" id="BAG13824.1"/>
    </source>
</evidence>
<dbReference type="STRING" id="471821.TGRD_341"/>
<evidence type="ECO:0000256" key="14">
    <source>
        <dbReference type="ARBA" id="ARBA00023136"/>
    </source>
</evidence>
<evidence type="ECO:0000259" key="16">
    <source>
        <dbReference type="SMART" id="SM00382"/>
    </source>
</evidence>
<keyword evidence="6" id="KW-0479">Metal-binding</keyword>
<evidence type="ECO:0000256" key="8">
    <source>
        <dbReference type="ARBA" id="ARBA00022801"/>
    </source>
</evidence>
<dbReference type="SUPFAM" id="SSF140990">
    <property type="entry name" value="FtsH protease domain-like"/>
    <property type="match status" value="1"/>
</dbReference>
<dbReference type="Gene3D" id="1.20.58.760">
    <property type="entry name" value="Peptidase M41"/>
    <property type="match status" value="1"/>
</dbReference>
<keyword evidence="4" id="KW-0645">Protease</keyword>
<evidence type="ECO:0000256" key="2">
    <source>
        <dbReference type="ARBA" id="ARBA00004141"/>
    </source>
</evidence>
<evidence type="ECO:0000256" key="11">
    <source>
        <dbReference type="ARBA" id="ARBA00022946"/>
    </source>
</evidence>
<dbReference type="GO" id="GO:0016020">
    <property type="term" value="C:membrane"/>
    <property type="evidence" value="ECO:0007669"/>
    <property type="project" value="UniProtKB-SubCell"/>
</dbReference>
<sequence length="546" mass="60832">MIRKFKLLLRNNKILLIIVSIVLILIVLSIWGLSKLESFYRIMTIAMLPVNLLVSFTNAAAFVFMYVLFSRSGFEKLKKNKIKAGDIAVSFKEVIGLESAKREAFEVVQLIKDRKQLQKIGGKIIKGILLIGPPGCGKTLLAKAIATECKVPFLSMAGSEFVEVFVGVGASRVRNLFKKAREYAYAEGACIIFIDEIEVIGRGRSFSYMGGGEEINSTQNQLLVEMDGLDNKKSNVIVIAATNADDSVLDKALLRPGRFDRKIAITLPNLKERERLFGFYLKKVKVVPEVKVCRLAKKAVYKSPADIENIIKEAALIAVRKKKEVIDIKDLSEAMDRIDLGMETYIDMTPKELGMTAYHEAGHAVAIYLMHPTDDVFKVTVKSHHGSLGLVAPFPKEELQIEQREELLSDIMVSLAGYVAEKIKYNTTTTGVSMDFSHAMTTANNMVWKVGMGNGGFVGDFSVIPRKEMSQSLKEKLNNETISIINSCYAKIEEFLKTNWDAVDAVAKKLISEKELDFDELEEVMKTVGKRKPKPSEYNALVGCAE</sequence>
<keyword evidence="12 15" id="KW-1133">Transmembrane helix</keyword>
<dbReference type="Pfam" id="PF00004">
    <property type="entry name" value="AAA"/>
    <property type="match status" value="1"/>
</dbReference>
<keyword evidence="7" id="KW-0547">Nucleotide-binding</keyword>
<evidence type="ECO:0000256" key="3">
    <source>
        <dbReference type="ARBA" id="ARBA00010044"/>
    </source>
</evidence>
<evidence type="ECO:0000256" key="4">
    <source>
        <dbReference type="ARBA" id="ARBA00022670"/>
    </source>
</evidence>
<evidence type="ECO:0000256" key="12">
    <source>
        <dbReference type="ARBA" id="ARBA00022989"/>
    </source>
</evidence>
<comment type="cofactor">
    <cofactor evidence="1">
        <name>Zn(2+)</name>
        <dbReference type="ChEBI" id="CHEBI:29105"/>
    </cofactor>
</comment>
<evidence type="ECO:0000256" key="1">
    <source>
        <dbReference type="ARBA" id="ARBA00001947"/>
    </source>
</evidence>
<dbReference type="Pfam" id="PF01434">
    <property type="entry name" value="Peptidase_M41"/>
    <property type="match status" value="1"/>
</dbReference>
<accession>B1GZZ2</accession>
<dbReference type="PANTHER" id="PTHR43655:SF2">
    <property type="entry name" value="AFG3 LIKE MATRIX AAA PEPTIDASE SUBUNIT 2, ISOFORM A"/>
    <property type="match status" value="1"/>
</dbReference>
<dbReference type="GO" id="GO:0046872">
    <property type="term" value="F:metal ion binding"/>
    <property type="evidence" value="ECO:0007669"/>
    <property type="project" value="UniProtKB-KW"/>
</dbReference>
<reference evidence="18" key="1">
    <citation type="journal article" date="2008" name="Proc. Natl. Acad. Sci. U.S.A.">
        <title>Complete genome of the uncultured termite group 1 bacteria in a single host protist cell.</title>
        <authorList>
            <person name="Hongoh Y."/>
            <person name="Sharma V.K."/>
            <person name="Prakash T."/>
            <person name="Noda S."/>
            <person name="Taylor T.D."/>
            <person name="Kudo T."/>
            <person name="Sakaki Y."/>
            <person name="Toyoda A."/>
            <person name="Hattori M."/>
            <person name="Ohkuma M."/>
        </authorList>
    </citation>
    <scope>NUCLEOTIDE SEQUENCE [LARGE SCALE GENOMIC DNA]</scope>
    <source>
        <strain evidence="18">Rs-D17 genomovar Ri2008</strain>
    </source>
</reference>
<feature type="transmembrane region" description="Helical" evidence="15">
    <location>
        <begin position="39"/>
        <end position="69"/>
    </location>
</feature>
<dbReference type="Gene3D" id="1.10.8.60">
    <property type="match status" value="1"/>
</dbReference>
<dbReference type="InterPro" id="IPR027417">
    <property type="entry name" value="P-loop_NTPase"/>
</dbReference>
<dbReference type="GO" id="GO:0004176">
    <property type="term" value="F:ATP-dependent peptidase activity"/>
    <property type="evidence" value="ECO:0007669"/>
    <property type="project" value="InterPro"/>
</dbReference>
<feature type="domain" description="AAA+ ATPase" evidence="16">
    <location>
        <begin position="124"/>
        <end position="269"/>
    </location>
</feature>
<keyword evidence="9" id="KW-0862">Zinc</keyword>
<dbReference type="InterPro" id="IPR000642">
    <property type="entry name" value="Peptidase_M41"/>
</dbReference>
<dbReference type="KEGG" id="rsd:TGRD_337"/>
<evidence type="ECO:0000256" key="6">
    <source>
        <dbReference type="ARBA" id="ARBA00022723"/>
    </source>
</evidence>
<dbReference type="PATRIC" id="fig|471821.5.peg.556"/>
<evidence type="ECO:0000313" key="18">
    <source>
        <dbReference type="Proteomes" id="UP000001691"/>
    </source>
</evidence>
<dbReference type="AlphaFoldDB" id="B1GZZ2"/>
<evidence type="ECO:0000256" key="10">
    <source>
        <dbReference type="ARBA" id="ARBA00022840"/>
    </source>
</evidence>
<organism evidence="17 18">
    <name type="scientific">Endomicrobium trichonymphae</name>
    <dbReference type="NCBI Taxonomy" id="1408204"/>
    <lineage>
        <taxon>Bacteria</taxon>
        <taxon>Pseudomonadati</taxon>
        <taxon>Elusimicrobiota</taxon>
        <taxon>Endomicrobiia</taxon>
        <taxon>Endomicrobiales</taxon>
        <taxon>Endomicrobiaceae</taxon>
        <taxon>Candidatus Endomicrobiellum</taxon>
    </lineage>
</organism>
<dbReference type="EMBL" id="AP009510">
    <property type="protein sequence ID" value="BAG13824.1"/>
    <property type="molecule type" value="Genomic_DNA"/>
</dbReference>
<dbReference type="Pfam" id="PF17862">
    <property type="entry name" value="AAA_lid_3"/>
    <property type="match status" value="1"/>
</dbReference>
<dbReference type="SUPFAM" id="SSF52540">
    <property type="entry name" value="P-loop containing nucleoside triphosphate hydrolases"/>
    <property type="match status" value="1"/>
</dbReference>
<dbReference type="PANTHER" id="PTHR43655">
    <property type="entry name" value="ATP-DEPENDENT PROTEASE"/>
    <property type="match status" value="1"/>
</dbReference>
<feature type="transmembrane region" description="Helical" evidence="15">
    <location>
        <begin position="12"/>
        <end position="33"/>
    </location>
</feature>
<dbReference type="Gene3D" id="3.40.50.300">
    <property type="entry name" value="P-loop containing nucleotide triphosphate hydrolases"/>
    <property type="match status" value="1"/>
</dbReference>
<dbReference type="SMART" id="SM00382">
    <property type="entry name" value="AAA"/>
    <property type="match status" value="1"/>
</dbReference>
<dbReference type="GO" id="GO:0016887">
    <property type="term" value="F:ATP hydrolysis activity"/>
    <property type="evidence" value="ECO:0007669"/>
    <property type="project" value="InterPro"/>
</dbReference>
<evidence type="ECO:0000256" key="9">
    <source>
        <dbReference type="ARBA" id="ARBA00022833"/>
    </source>
</evidence>
<gene>
    <name evidence="17" type="ordered locus">TGRD_337</name>
</gene>
<evidence type="ECO:0000256" key="7">
    <source>
        <dbReference type="ARBA" id="ARBA00022741"/>
    </source>
</evidence>
<keyword evidence="8" id="KW-0378">Hydrolase</keyword>
<dbReference type="InterPro" id="IPR041569">
    <property type="entry name" value="AAA_lid_3"/>
</dbReference>
<dbReference type="GO" id="GO:0006508">
    <property type="term" value="P:proteolysis"/>
    <property type="evidence" value="ECO:0007669"/>
    <property type="project" value="UniProtKB-KW"/>
</dbReference>
<keyword evidence="5 15" id="KW-0812">Transmembrane</keyword>
<keyword evidence="14 15" id="KW-0472">Membrane</keyword>